<keyword evidence="5 8" id="KW-0472">Membrane</keyword>
<keyword evidence="10" id="KW-0282">Flagellum</keyword>
<dbReference type="AlphaFoldDB" id="A0A1Q8T8H4"/>
<dbReference type="Pfam" id="PF01618">
    <property type="entry name" value="MotA_ExbB"/>
    <property type="match status" value="1"/>
</dbReference>
<name>A0A1Q8T8H4_9GAMM</name>
<evidence type="ECO:0000256" key="8">
    <source>
        <dbReference type="SAM" id="Phobius"/>
    </source>
</evidence>
<feature type="compositionally biased region" description="Basic and acidic residues" evidence="7">
    <location>
        <begin position="104"/>
        <end position="114"/>
    </location>
</feature>
<evidence type="ECO:0000313" key="11">
    <source>
        <dbReference type="Proteomes" id="UP000186806"/>
    </source>
</evidence>
<evidence type="ECO:0000256" key="4">
    <source>
        <dbReference type="ARBA" id="ARBA00022989"/>
    </source>
</evidence>
<dbReference type="Proteomes" id="UP000186806">
    <property type="component" value="Unassembled WGS sequence"/>
</dbReference>
<keyword evidence="3 8" id="KW-0812">Transmembrane</keyword>
<dbReference type="STRING" id="223900.GCA_000821045_02371"/>
<feature type="region of interest" description="Disordered" evidence="7">
    <location>
        <begin position="79"/>
        <end position="114"/>
    </location>
</feature>
<evidence type="ECO:0000313" key="10">
    <source>
        <dbReference type="EMBL" id="OLO09991.1"/>
    </source>
</evidence>
<evidence type="ECO:0000256" key="6">
    <source>
        <dbReference type="RuleBase" id="RU004057"/>
    </source>
</evidence>
<comment type="caution">
    <text evidence="10">The sequence shown here is derived from an EMBL/GenBank/DDBJ whole genome shotgun (WGS) entry which is preliminary data.</text>
</comment>
<dbReference type="PANTHER" id="PTHR30625:SF11">
    <property type="entry name" value="MOTA_TOLQ_EXBB PROTON CHANNEL DOMAIN-CONTAINING PROTEIN"/>
    <property type="match status" value="1"/>
</dbReference>
<evidence type="ECO:0000256" key="1">
    <source>
        <dbReference type="ARBA" id="ARBA00004651"/>
    </source>
</evidence>
<dbReference type="InterPro" id="IPR050790">
    <property type="entry name" value="ExbB/TolQ_transport"/>
</dbReference>
<feature type="transmembrane region" description="Helical" evidence="8">
    <location>
        <begin position="410"/>
        <end position="431"/>
    </location>
</feature>
<dbReference type="InterPro" id="IPR017270">
    <property type="entry name" value="MotA/TolQ/ExbB-rel"/>
</dbReference>
<gene>
    <name evidence="10" type="ORF">BTW10_16815</name>
</gene>
<protein>
    <submittedName>
        <fullName evidence="10">Flagellar motor protein MotA</fullName>
    </submittedName>
</protein>
<feature type="compositionally biased region" description="Basic and acidic residues" evidence="7">
    <location>
        <begin position="86"/>
        <end position="95"/>
    </location>
</feature>
<sequence length="474" mass="51108">MSTRKSLWSRAWVLAPALVLTLALPGIVPSALAQEGDSSPSLGQMLESLRTDSEAAEARDRERLNALVDDRTALRDAVEEAEAERDDARQRRDELEATQTSQREALDDVNQRRRDEAGDLDGVFDVAQGQIGELRDALGDGWLTVGTRTTLPERLDDDAIIDTQTLENLGRTFAELTAETGRGVRFEAPIADAEGNVEKREAVRLGDFLAFSGGKLLTRDTGNQADEAGLRMVSHTPEDASDALQAFQHGAGERVIFDPTQGNVLDALAQQPSLWERFQQGGAVGYVIVVLGIAGLLVALAQYAYLLMVSLRLRRQLRTPETLRNDNPLGRVLGRFAALGHDHAPEALEARLDEALLAEKPRLERGQPLVKLMAAVAPLLGLLGTVTGMIGTFQSITVFGTGDPQLMAGGISQALVTTVLGLITAVPLLFVHTALSSRSRELLGTLEGRASAVLAEHLEASHGHTRTQADVHAR</sequence>
<accession>A0A1Q8T8H4</accession>
<feature type="transmembrane region" description="Helical" evidence="8">
    <location>
        <begin position="369"/>
        <end position="390"/>
    </location>
</feature>
<dbReference type="GO" id="GO:0017038">
    <property type="term" value="P:protein import"/>
    <property type="evidence" value="ECO:0007669"/>
    <property type="project" value="TreeGrafter"/>
</dbReference>
<keyword evidence="6" id="KW-0653">Protein transport</keyword>
<dbReference type="RefSeq" id="WP_075370401.1">
    <property type="nucleotide sequence ID" value="NZ_MSDQ01000045.1"/>
</dbReference>
<evidence type="ECO:0000256" key="3">
    <source>
        <dbReference type="ARBA" id="ARBA00022692"/>
    </source>
</evidence>
<keyword evidence="4 8" id="KW-1133">Transmembrane helix</keyword>
<feature type="transmembrane region" description="Helical" evidence="8">
    <location>
        <begin position="283"/>
        <end position="308"/>
    </location>
</feature>
<comment type="similarity">
    <text evidence="6">Belongs to the exbB/tolQ family.</text>
</comment>
<reference evidence="10 11" key="1">
    <citation type="submission" date="2016-12" db="EMBL/GenBank/DDBJ databases">
        <title>Draft genome sequences of strains Salinicola socius SMB35, Salinicola sp. MH3R3-1 and Chromohalobacter sp. SMB17 from the Verkhnekamsk potash mining region of Russia.</title>
        <authorList>
            <person name="Mavrodi D.V."/>
            <person name="Olsson B.E."/>
            <person name="Korsakova E.S."/>
            <person name="Pyankova A."/>
            <person name="Mavrodi O.V."/>
            <person name="Plotnikova E.G."/>
        </authorList>
    </citation>
    <scope>NUCLEOTIDE SEQUENCE [LARGE SCALE GENOMIC DNA]</scope>
    <source>
        <strain evidence="10 11">SMB17</strain>
    </source>
</reference>
<dbReference type="PIRSF" id="PIRSF037714">
    <property type="entry name" value="TolR"/>
    <property type="match status" value="1"/>
</dbReference>
<keyword evidence="11" id="KW-1185">Reference proteome</keyword>
<evidence type="ECO:0000259" key="9">
    <source>
        <dbReference type="Pfam" id="PF01618"/>
    </source>
</evidence>
<dbReference type="InterPro" id="IPR002898">
    <property type="entry name" value="MotA_ExbB_proton_chnl"/>
</dbReference>
<evidence type="ECO:0000256" key="2">
    <source>
        <dbReference type="ARBA" id="ARBA00022475"/>
    </source>
</evidence>
<comment type="subcellular location">
    <subcellularLocation>
        <location evidence="1">Cell membrane</location>
        <topology evidence="1">Multi-pass membrane protein</topology>
    </subcellularLocation>
    <subcellularLocation>
        <location evidence="6">Membrane</location>
        <topology evidence="6">Multi-pass membrane protein</topology>
    </subcellularLocation>
</comment>
<keyword evidence="10" id="KW-0966">Cell projection</keyword>
<dbReference type="PANTHER" id="PTHR30625">
    <property type="entry name" value="PROTEIN TOLQ"/>
    <property type="match status" value="1"/>
</dbReference>
<evidence type="ECO:0000256" key="5">
    <source>
        <dbReference type="ARBA" id="ARBA00023136"/>
    </source>
</evidence>
<proteinExistence type="inferred from homology"/>
<evidence type="ECO:0000256" key="7">
    <source>
        <dbReference type="SAM" id="MobiDB-lite"/>
    </source>
</evidence>
<feature type="domain" description="MotA/TolQ/ExbB proton channel" evidence="9">
    <location>
        <begin position="341"/>
        <end position="446"/>
    </location>
</feature>
<keyword evidence="10" id="KW-0969">Cilium</keyword>
<dbReference type="GO" id="GO:0005886">
    <property type="term" value="C:plasma membrane"/>
    <property type="evidence" value="ECO:0007669"/>
    <property type="project" value="UniProtKB-SubCell"/>
</dbReference>
<organism evidence="10 11">
    <name type="scientific">Chromohalobacter japonicus</name>
    <dbReference type="NCBI Taxonomy" id="223900"/>
    <lineage>
        <taxon>Bacteria</taxon>
        <taxon>Pseudomonadati</taxon>
        <taxon>Pseudomonadota</taxon>
        <taxon>Gammaproteobacteria</taxon>
        <taxon>Oceanospirillales</taxon>
        <taxon>Halomonadaceae</taxon>
        <taxon>Chromohalobacter</taxon>
    </lineage>
</organism>
<keyword evidence="2" id="KW-1003">Cell membrane</keyword>
<dbReference type="EMBL" id="MSDQ01000045">
    <property type="protein sequence ID" value="OLO09991.1"/>
    <property type="molecule type" value="Genomic_DNA"/>
</dbReference>
<keyword evidence="6" id="KW-0813">Transport</keyword>